<dbReference type="EC" id="2.1.1.107" evidence="8"/>
<dbReference type="PANTHER" id="PTHR45790:SF3">
    <property type="entry name" value="S-ADENOSYL-L-METHIONINE-DEPENDENT UROPORPHYRINOGEN III METHYLTRANSFERASE, CHLOROPLASTIC"/>
    <property type="match status" value="1"/>
</dbReference>
<comment type="caution">
    <text evidence="8">The sequence shown here is derived from an EMBL/GenBank/DDBJ whole genome shotgun (WGS) entry which is preliminary data.</text>
</comment>
<keyword evidence="3" id="KW-0949">S-adenosyl-L-methionine</keyword>
<organism evidence="8 9">
    <name type="scientific">Mycolicibacterium chubuense</name>
    <name type="common">Mycobacterium chubuense</name>
    <dbReference type="NCBI Taxonomy" id="1800"/>
    <lineage>
        <taxon>Bacteria</taxon>
        <taxon>Bacillati</taxon>
        <taxon>Actinomycetota</taxon>
        <taxon>Actinomycetes</taxon>
        <taxon>Mycobacteriales</taxon>
        <taxon>Mycobacteriaceae</taxon>
        <taxon>Mycolicibacterium</taxon>
    </lineage>
</organism>
<dbReference type="Gene3D" id="3.40.50.10090">
    <property type="match status" value="2"/>
</dbReference>
<dbReference type="Proteomes" id="UP000036176">
    <property type="component" value="Unassembled WGS sequence"/>
</dbReference>
<keyword evidence="4" id="KW-0627">Porphyrin biosynthesis</keyword>
<dbReference type="AlphaFoldDB" id="A0A0J6WBV3"/>
<evidence type="ECO:0000256" key="4">
    <source>
        <dbReference type="ARBA" id="ARBA00023244"/>
    </source>
</evidence>
<dbReference type="InterPro" id="IPR035996">
    <property type="entry name" value="4pyrrol_Methylase_sf"/>
</dbReference>
<dbReference type="SUPFAM" id="SSF69618">
    <property type="entry name" value="HemD-like"/>
    <property type="match status" value="1"/>
</dbReference>
<feature type="compositionally biased region" description="Low complexity" evidence="5">
    <location>
        <begin position="69"/>
        <end position="87"/>
    </location>
</feature>
<evidence type="ECO:0000259" key="6">
    <source>
        <dbReference type="Pfam" id="PF00590"/>
    </source>
</evidence>
<dbReference type="Pfam" id="PF00590">
    <property type="entry name" value="TP_methylase"/>
    <property type="match status" value="1"/>
</dbReference>
<keyword evidence="1 8" id="KW-0489">Methyltransferase</keyword>
<dbReference type="GO" id="GO:0032259">
    <property type="term" value="P:methylation"/>
    <property type="evidence" value="ECO:0007669"/>
    <property type="project" value="UniProtKB-KW"/>
</dbReference>
<gene>
    <name evidence="8" type="primary">nasF</name>
    <name evidence="8" type="ORF">MCHUDSM44219_02724</name>
</gene>
<dbReference type="GO" id="GO:0019354">
    <property type="term" value="P:siroheme biosynthetic process"/>
    <property type="evidence" value="ECO:0007669"/>
    <property type="project" value="TreeGrafter"/>
</dbReference>
<evidence type="ECO:0000256" key="1">
    <source>
        <dbReference type="ARBA" id="ARBA00022603"/>
    </source>
</evidence>
<evidence type="ECO:0000256" key="3">
    <source>
        <dbReference type="ARBA" id="ARBA00022691"/>
    </source>
</evidence>
<dbReference type="Pfam" id="PF02602">
    <property type="entry name" value="HEM4"/>
    <property type="match status" value="1"/>
</dbReference>
<sequence>MTRQMTLRGRKGKPGRITFVGSGPGDPGLLTTRARAVLANAALVFTDPDVPEAVLALAGSELPPPSGPVPAAGAPEAAATDAAPAEAAEPVIPGGPDIRPALGDPAEVAKTLATEARTGVDVVRLVAGDPLSIDAVITEINALARTQLTFEIVPGLPDTSAVPTYAGLPLGSSHTVADVRDPNVDWAALAAAPGPLILHATASHLPEAARTLIEYGLADSTPAVVTANGTTCQQRSVETTLAGLLDKAVLDKPAGVEPSGPLTGTLVVTIGRTVANRAKLNWWESRALYGWTVLVPRTKDQAGEMSDRLVGHGALPIEVPTIAVEPPRSPAQMERAVKGLVDGRFQWVVFTSTNAVRAVWEKFNEFGLDARAFSGVKIACVGQATADRVRAFGINPELVPTGEQSSLGLLDEFPPYDDVFDPVNRVLLPRADIATETLAEGLRERGWEIEDVTAYRTVRAAPPPAHTREMIKTGGFDAVCFTSSSTVRNLVGIAGKPHARTIVACIGPKTAETAAEFGLRVDVQPEVAAVGPLVEALAEHAARLRAEGALPPPRKKSRRR</sequence>
<dbReference type="Gene3D" id="3.40.1010.10">
    <property type="entry name" value="Cobalt-precorrin-4 Transmethylase, Domain 1"/>
    <property type="match status" value="1"/>
</dbReference>
<dbReference type="GO" id="GO:0004851">
    <property type="term" value="F:uroporphyrin-III C-methyltransferase activity"/>
    <property type="evidence" value="ECO:0007669"/>
    <property type="project" value="UniProtKB-EC"/>
</dbReference>
<evidence type="ECO:0000256" key="5">
    <source>
        <dbReference type="SAM" id="MobiDB-lite"/>
    </source>
</evidence>
<dbReference type="InterPro" id="IPR014776">
    <property type="entry name" value="4pyrrole_Mease_sub2"/>
</dbReference>
<dbReference type="EMBL" id="JYNX01000036">
    <property type="protein sequence ID" value="KMO79182.1"/>
    <property type="molecule type" value="Genomic_DNA"/>
</dbReference>
<accession>A0A0J6WBV3</accession>
<dbReference type="FunFam" id="3.40.50.10090:FF:000002">
    <property type="entry name" value="Bifunctional uroporphyrinogen-III C-methyltransferase/uroporphyrinogen-III synthase"/>
    <property type="match status" value="1"/>
</dbReference>
<feature type="domain" description="Tetrapyrrole biosynthesis uroporphyrinogen III synthase" evidence="7">
    <location>
        <begin position="304"/>
        <end position="534"/>
    </location>
</feature>
<evidence type="ECO:0000313" key="9">
    <source>
        <dbReference type="Proteomes" id="UP000036176"/>
    </source>
</evidence>
<evidence type="ECO:0000313" key="8">
    <source>
        <dbReference type="EMBL" id="KMO79182.1"/>
    </source>
</evidence>
<proteinExistence type="predicted"/>
<dbReference type="InterPro" id="IPR050161">
    <property type="entry name" value="Siro_Cobalamin_biosynth"/>
</dbReference>
<keyword evidence="2 8" id="KW-0808">Transferase</keyword>
<dbReference type="CDD" id="cd06578">
    <property type="entry name" value="HemD"/>
    <property type="match status" value="1"/>
</dbReference>
<reference evidence="8 9" key="1">
    <citation type="journal article" date="2015" name="Genome Biol. Evol.">
        <title>Characterization of Three Mycobacterium spp. with Potential Use in Bioremediation by Genome Sequencing and Comparative Genomics.</title>
        <authorList>
            <person name="Das S."/>
            <person name="Pettersson B.M."/>
            <person name="Behra P.R."/>
            <person name="Ramesh M."/>
            <person name="Dasgupta S."/>
            <person name="Bhattacharya A."/>
            <person name="Kirsebom L.A."/>
        </authorList>
    </citation>
    <scope>NUCLEOTIDE SEQUENCE [LARGE SCALE GENOMIC DNA]</scope>
    <source>
        <strain evidence="8 9">DSM 44219</strain>
    </source>
</reference>
<dbReference type="InterPro" id="IPR014777">
    <property type="entry name" value="4pyrrole_Mease_sub1"/>
</dbReference>
<dbReference type="InterPro" id="IPR036108">
    <property type="entry name" value="4pyrrol_syn_uPrphyn_synt_sf"/>
</dbReference>
<dbReference type="SUPFAM" id="SSF53790">
    <property type="entry name" value="Tetrapyrrole methylase"/>
    <property type="match status" value="1"/>
</dbReference>
<feature type="domain" description="Tetrapyrrole methylase" evidence="6">
    <location>
        <begin position="16"/>
        <end position="243"/>
    </location>
</feature>
<dbReference type="PANTHER" id="PTHR45790">
    <property type="entry name" value="SIROHEME SYNTHASE-RELATED"/>
    <property type="match status" value="1"/>
</dbReference>
<feature type="region of interest" description="Disordered" evidence="5">
    <location>
        <begin position="64"/>
        <end position="87"/>
    </location>
</feature>
<name>A0A0J6WBV3_MYCCU</name>
<dbReference type="PATRIC" id="fig|1800.3.peg.2731"/>
<dbReference type="InterPro" id="IPR000878">
    <property type="entry name" value="4pyrrol_Mease"/>
</dbReference>
<protein>
    <submittedName>
        <fullName evidence="8">Uroporphyrinogen-III C-methyltransferase</fullName>
        <ecNumber evidence="8">2.1.1.107</ecNumber>
    </submittedName>
</protein>
<dbReference type="InterPro" id="IPR003754">
    <property type="entry name" value="4pyrrol_synth_uPrphyn_synth"/>
</dbReference>
<dbReference type="FunFam" id="3.40.50.10090:FF:000001">
    <property type="entry name" value="Bifunctional uroporphyrinogen-III C-methyltransferase/uroporphyrinogen-III synthase"/>
    <property type="match status" value="1"/>
</dbReference>
<evidence type="ECO:0000259" key="7">
    <source>
        <dbReference type="Pfam" id="PF02602"/>
    </source>
</evidence>
<evidence type="ECO:0000256" key="2">
    <source>
        <dbReference type="ARBA" id="ARBA00022679"/>
    </source>
</evidence>
<dbReference type="GO" id="GO:0004852">
    <property type="term" value="F:uroporphyrinogen-III synthase activity"/>
    <property type="evidence" value="ECO:0007669"/>
    <property type="project" value="InterPro"/>
</dbReference>
<dbReference type="Gene3D" id="3.30.950.10">
    <property type="entry name" value="Methyltransferase, Cobalt-precorrin-4 Transmethylase, Domain 2"/>
    <property type="match status" value="1"/>
</dbReference>
<keyword evidence="9" id="KW-1185">Reference proteome</keyword>